<evidence type="ECO:0000313" key="4">
    <source>
        <dbReference type="Proteomes" id="UP000245884"/>
    </source>
</evidence>
<dbReference type="GeneID" id="37027399"/>
<feature type="chain" id="PRO_5016373433" evidence="2">
    <location>
        <begin position="20"/>
        <end position="246"/>
    </location>
</feature>
<dbReference type="Proteomes" id="UP000245884">
    <property type="component" value="Unassembled WGS sequence"/>
</dbReference>
<dbReference type="EMBL" id="KZ819663">
    <property type="protein sequence ID" value="PWN29857.1"/>
    <property type="molecule type" value="Genomic_DNA"/>
</dbReference>
<dbReference type="AlphaFoldDB" id="A0A316UX18"/>
<organism evidence="3 4">
    <name type="scientific">Jaminaea rosea</name>
    <dbReference type="NCBI Taxonomy" id="1569628"/>
    <lineage>
        <taxon>Eukaryota</taxon>
        <taxon>Fungi</taxon>
        <taxon>Dikarya</taxon>
        <taxon>Basidiomycota</taxon>
        <taxon>Ustilaginomycotina</taxon>
        <taxon>Exobasidiomycetes</taxon>
        <taxon>Microstromatales</taxon>
        <taxon>Microstromatales incertae sedis</taxon>
        <taxon>Jaminaea</taxon>
    </lineage>
</organism>
<protein>
    <submittedName>
        <fullName evidence="3">Uncharacterized protein</fullName>
    </submittedName>
</protein>
<sequence length="246" mass="24343">MRSGLALVSALLLAGCISASPLPNTPLRKREEIDPDSFLQFLIAAKCGTQAIDFSGGSDGCSRLIYNGKCCQSGIVVDGQCFTENPDFQDAVIAGRSSAAQYAYIDYSHGHAVQVSGDFSTPDSDALEITDPMKSYPQDSPSLCQDFASSSSAAAAAAAASTDAAEIKSETAMGASTTASPTSTAAPTLTSSFSPSSSATSTSAGAAGVVSSAGSSSSSGGSNGAAGLKASLGSVFLAVAAGAVFL</sequence>
<dbReference type="RefSeq" id="XP_025364469.1">
    <property type="nucleotide sequence ID" value="XM_025505576.1"/>
</dbReference>
<keyword evidence="2" id="KW-0732">Signal</keyword>
<dbReference type="PROSITE" id="PS51257">
    <property type="entry name" value="PROKAR_LIPOPROTEIN"/>
    <property type="match status" value="1"/>
</dbReference>
<accession>A0A316UX18</accession>
<proteinExistence type="predicted"/>
<keyword evidence="4" id="KW-1185">Reference proteome</keyword>
<feature type="signal peptide" evidence="2">
    <location>
        <begin position="1"/>
        <end position="19"/>
    </location>
</feature>
<evidence type="ECO:0000256" key="2">
    <source>
        <dbReference type="SAM" id="SignalP"/>
    </source>
</evidence>
<evidence type="ECO:0000256" key="1">
    <source>
        <dbReference type="SAM" id="MobiDB-lite"/>
    </source>
</evidence>
<name>A0A316UX18_9BASI</name>
<feature type="region of interest" description="Disordered" evidence="1">
    <location>
        <begin position="172"/>
        <end position="200"/>
    </location>
</feature>
<reference evidence="3 4" key="1">
    <citation type="journal article" date="2018" name="Mol. Biol. Evol.">
        <title>Broad Genomic Sampling Reveals a Smut Pathogenic Ancestry of the Fungal Clade Ustilaginomycotina.</title>
        <authorList>
            <person name="Kijpornyongpan T."/>
            <person name="Mondo S.J."/>
            <person name="Barry K."/>
            <person name="Sandor L."/>
            <person name="Lee J."/>
            <person name="Lipzen A."/>
            <person name="Pangilinan J."/>
            <person name="LaButti K."/>
            <person name="Hainaut M."/>
            <person name="Henrissat B."/>
            <person name="Grigoriev I.V."/>
            <person name="Spatafora J.W."/>
            <person name="Aime M.C."/>
        </authorList>
    </citation>
    <scope>NUCLEOTIDE SEQUENCE [LARGE SCALE GENOMIC DNA]</scope>
    <source>
        <strain evidence="3 4">MCA 5214</strain>
    </source>
</reference>
<evidence type="ECO:0000313" key="3">
    <source>
        <dbReference type="EMBL" id="PWN29857.1"/>
    </source>
</evidence>
<gene>
    <name evidence="3" type="ORF">BDZ90DRAFT_230698</name>
</gene>